<evidence type="ECO:0000313" key="2">
    <source>
        <dbReference type="EMBL" id="KZV16935.1"/>
    </source>
</evidence>
<dbReference type="GO" id="GO:0009706">
    <property type="term" value="C:chloroplast inner membrane"/>
    <property type="evidence" value="ECO:0007669"/>
    <property type="project" value="TreeGrafter"/>
</dbReference>
<dbReference type="GO" id="GO:0009535">
    <property type="term" value="C:chloroplast thylakoid membrane"/>
    <property type="evidence" value="ECO:0007669"/>
    <property type="project" value="TreeGrafter"/>
</dbReference>
<dbReference type="AlphaFoldDB" id="A0A2Z7ADA3"/>
<evidence type="ECO:0000313" key="3">
    <source>
        <dbReference type="Proteomes" id="UP000250235"/>
    </source>
</evidence>
<feature type="compositionally biased region" description="Pro residues" evidence="1">
    <location>
        <begin position="7"/>
        <end position="20"/>
    </location>
</feature>
<evidence type="ECO:0000256" key="1">
    <source>
        <dbReference type="SAM" id="MobiDB-lite"/>
    </source>
</evidence>
<organism evidence="2 3">
    <name type="scientific">Dorcoceras hygrometricum</name>
    <dbReference type="NCBI Taxonomy" id="472368"/>
    <lineage>
        <taxon>Eukaryota</taxon>
        <taxon>Viridiplantae</taxon>
        <taxon>Streptophyta</taxon>
        <taxon>Embryophyta</taxon>
        <taxon>Tracheophyta</taxon>
        <taxon>Spermatophyta</taxon>
        <taxon>Magnoliopsida</taxon>
        <taxon>eudicotyledons</taxon>
        <taxon>Gunneridae</taxon>
        <taxon>Pentapetalae</taxon>
        <taxon>asterids</taxon>
        <taxon>lamiids</taxon>
        <taxon>Lamiales</taxon>
        <taxon>Gesneriaceae</taxon>
        <taxon>Didymocarpoideae</taxon>
        <taxon>Trichosporeae</taxon>
        <taxon>Loxocarpinae</taxon>
        <taxon>Dorcoceras</taxon>
    </lineage>
</organism>
<name>A0A2Z7ADA3_9LAMI</name>
<keyword evidence="3" id="KW-1185">Reference proteome</keyword>
<dbReference type="Proteomes" id="UP000250235">
    <property type="component" value="Unassembled WGS sequence"/>
</dbReference>
<gene>
    <name evidence="2" type="ORF">F511_23102</name>
</gene>
<dbReference type="OrthoDB" id="2020464at2759"/>
<dbReference type="PANTHER" id="PTHR34048:SF3">
    <property type="entry name" value="LOW-DENSITY RECEPTOR-LIKE PROTEIN"/>
    <property type="match status" value="1"/>
</dbReference>
<protein>
    <submittedName>
        <fullName evidence="2">Uncharacterized protein</fullName>
    </submittedName>
</protein>
<dbReference type="PANTHER" id="PTHR34048">
    <property type="entry name" value="LOW-DENSITY RECEPTOR-LIKE PROTEIN"/>
    <property type="match status" value="1"/>
</dbReference>
<dbReference type="EMBL" id="KV018500">
    <property type="protein sequence ID" value="KZV16935.1"/>
    <property type="molecule type" value="Genomic_DNA"/>
</dbReference>
<sequence length="306" mass="33684">MAGAPLAGPPPGPAAPPGPSHSPNREPQRTPEPLEGGSSHTGSHTMRPHVQPRFSHVLAIFSHPWTTLEPSHSPINPPRPSHHKNNANYALEIMMPQGCRLTGPVFLCCLGLYCHGGLPSYAISGVCYTYQPAAGEVFPCRPWGVYNSFRFKVLITNSVHTYRAKNPTTIFECLEDKRKIGEVEKKAAEASMKVAKDARTRPKLVKPISAFPAVIADLPPPSVEEPSHKEKSTEFIRRSLLNEDEYGFKRARRPSYYDEGLEKTRQTLNEKISQLNSAIDNVSTRLRGGNNLPPVPAETDVEEAAL</sequence>
<dbReference type="InterPro" id="IPR040377">
    <property type="entry name" value="Ssl2009-like"/>
</dbReference>
<feature type="region of interest" description="Disordered" evidence="1">
    <location>
        <begin position="1"/>
        <end position="48"/>
    </location>
</feature>
<proteinExistence type="predicted"/>
<feature type="region of interest" description="Disordered" evidence="1">
    <location>
        <begin position="284"/>
        <end position="306"/>
    </location>
</feature>
<reference evidence="2 3" key="1">
    <citation type="journal article" date="2015" name="Proc. Natl. Acad. Sci. U.S.A.">
        <title>The resurrection genome of Boea hygrometrica: A blueprint for survival of dehydration.</title>
        <authorList>
            <person name="Xiao L."/>
            <person name="Yang G."/>
            <person name="Zhang L."/>
            <person name="Yang X."/>
            <person name="Zhao S."/>
            <person name="Ji Z."/>
            <person name="Zhou Q."/>
            <person name="Hu M."/>
            <person name="Wang Y."/>
            <person name="Chen M."/>
            <person name="Xu Y."/>
            <person name="Jin H."/>
            <person name="Xiao X."/>
            <person name="Hu G."/>
            <person name="Bao F."/>
            <person name="Hu Y."/>
            <person name="Wan P."/>
            <person name="Li L."/>
            <person name="Deng X."/>
            <person name="Kuang T."/>
            <person name="Xiang C."/>
            <person name="Zhu J.K."/>
            <person name="Oliver M.J."/>
            <person name="He Y."/>
        </authorList>
    </citation>
    <scope>NUCLEOTIDE SEQUENCE [LARGE SCALE GENOMIC DNA]</scope>
    <source>
        <strain evidence="3">cv. XS01</strain>
    </source>
</reference>
<accession>A0A2Z7ADA3</accession>